<feature type="domain" description="GH18" evidence="3">
    <location>
        <begin position="20"/>
        <end position="385"/>
    </location>
</feature>
<dbReference type="GO" id="GO:0006032">
    <property type="term" value="P:chitin catabolic process"/>
    <property type="evidence" value="ECO:0007669"/>
    <property type="project" value="TreeGrafter"/>
</dbReference>
<keyword evidence="4" id="KW-1185">Reference proteome</keyword>
<keyword evidence="2" id="KW-0732">Signal</keyword>
<sequence length="956" mass="105302">MRLLICLVLVALAIQEAKPCALFCYYVPSARTKHEAQLTPEKLPSPMPCSHLVYGFASIDSEHQIVPTNVNDLPTLATTGNYQKINNLKMQNPQLRTMLAVRKQGRFPAMSNKFTRTALAQSAINHLRSNHLDGLVLHTDANEMNSNSFIHLLNVMKLEFDREAEKSQMRRLQLVVAVPAKDIQRLSNVLSKIAEQVDFIYLIAHITPASADRNKVAYVDPLYPTIDVEPEDTVNYNVKQLVSSGAPKEKVVVGLTMWGHSYILANKQVNTHGAPASDFGYPGKYTDSRGRLAYFELCEEKETDFGDFPVLEDSHAIATSFKGRLNQWFAFNEPGEIYKKKVEWITSQSLGGIGVYSLDADDFFGTCMQGEFPLLRATAANMKCNPGSEHTMMTGQDIPIVPVRMDHSDTEAAFDTDPETNDNRQQQNPPKSCIRNCYHRPQVDSSFDFTSLDGSWCSHLTISSLRFNPEGKVQASPSVALALEKYHAWHPTNPKPQLIFAVGGEQSGGQWRSVLQNDERRQTLIQEIERLLTTNGARGVDISWTTDSLDSISDRNIHGQLVNEIRARLRPSLAVIISVTPDSAYTDRYDYSAIINNANFIHLVGHRFYSAQRSTTGHLSPLFADASLQDPKMSVEGFAAFWTFKGASKDKMIIGVSAEAITEQLTESIGDSKPMLGMSAVGPGDPRSRTETPGSASYDEVCELLAEQGAQSVFLKAIGVPIAALGNQYVAYEDPRSIGLKATFASLDGYAGVALYALEYDNARGTCPESQQYPLLLSIVNAQICPTCATAEPSSNCDASFKVICSYLIPNATSPDNALSPSAIPFDKCTDILATDAVLSSRGTVKLVDSKAEDNFNALRNLKSRFGSTKLTLAVRCEMTSDEFKQLLDDSHLIDSLIMAVHGNDLDGIQLNCDHLLTPMIRVKFSNFLIKLRKALRGLTASSSSATCPKTLGLRY</sequence>
<dbReference type="InterPro" id="IPR017853">
    <property type="entry name" value="GH"/>
</dbReference>
<dbReference type="Gene3D" id="3.20.20.80">
    <property type="entry name" value="Glycosidases"/>
    <property type="match status" value="3"/>
</dbReference>
<dbReference type="Gene3D" id="3.10.50.10">
    <property type="match status" value="2"/>
</dbReference>
<evidence type="ECO:0000256" key="2">
    <source>
        <dbReference type="SAM" id="SignalP"/>
    </source>
</evidence>
<feature type="chain" id="PRO_5037034319" evidence="2">
    <location>
        <begin position="20"/>
        <end position="956"/>
    </location>
</feature>
<organism evidence="4 5">
    <name type="scientific">Plectus sambesii</name>
    <dbReference type="NCBI Taxonomy" id="2011161"/>
    <lineage>
        <taxon>Eukaryota</taxon>
        <taxon>Metazoa</taxon>
        <taxon>Ecdysozoa</taxon>
        <taxon>Nematoda</taxon>
        <taxon>Chromadorea</taxon>
        <taxon>Plectida</taxon>
        <taxon>Plectina</taxon>
        <taxon>Plectoidea</taxon>
        <taxon>Plectidae</taxon>
        <taxon>Plectus</taxon>
    </lineage>
</organism>
<dbReference type="GO" id="GO:0005576">
    <property type="term" value="C:extracellular region"/>
    <property type="evidence" value="ECO:0007669"/>
    <property type="project" value="TreeGrafter"/>
</dbReference>
<feature type="signal peptide" evidence="2">
    <location>
        <begin position="1"/>
        <end position="19"/>
    </location>
</feature>
<proteinExistence type="predicted"/>
<dbReference type="SUPFAM" id="SSF51445">
    <property type="entry name" value="(Trans)glycosidases"/>
    <property type="match status" value="3"/>
</dbReference>
<dbReference type="InterPro" id="IPR011583">
    <property type="entry name" value="Chitinase_II/V-like_cat"/>
</dbReference>
<dbReference type="AlphaFoldDB" id="A0A914WKM2"/>
<dbReference type="PANTHER" id="PTHR11177">
    <property type="entry name" value="CHITINASE"/>
    <property type="match status" value="1"/>
</dbReference>
<name>A0A914WKM2_9BILA</name>
<evidence type="ECO:0000313" key="5">
    <source>
        <dbReference type="WBParaSite" id="PSAMB.scaffold4137size15574.g23517.t1"/>
    </source>
</evidence>
<dbReference type="InterPro" id="IPR001223">
    <property type="entry name" value="Glyco_hydro18_cat"/>
</dbReference>
<protein>
    <submittedName>
        <fullName evidence="5">GH18 domain-containing protein</fullName>
    </submittedName>
</protein>
<evidence type="ECO:0000259" key="3">
    <source>
        <dbReference type="PROSITE" id="PS51910"/>
    </source>
</evidence>
<dbReference type="GO" id="GO:0005975">
    <property type="term" value="P:carbohydrate metabolic process"/>
    <property type="evidence" value="ECO:0007669"/>
    <property type="project" value="InterPro"/>
</dbReference>
<dbReference type="InterPro" id="IPR050314">
    <property type="entry name" value="Glycosyl_Hydrlase_18"/>
</dbReference>
<dbReference type="SUPFAM" id="SSF54556">
    <property type="entry name" value="Chitinase insertion domain"/>
    <property type="match status" value="2"/>
</dbReference>
<dbReference type="SMART" id="SM00636">
    <property type="entry name" value="Glyco_18"/>
    <property type="match status" value="2"/>
</dbReference>
<dbReference type="PROSITE" id="PS51910">
    <property type="entry name" value="GH18_2"/>
    <property type="match status" value="2"/>
</dbReference>
<feature type="region of interest" description="Disordered" evidence="1">
    <location>
        <begin position="412"/>
        <end position="433"/>
    </location>
</feature>
<evidence type="ECO:0000313" key="4">
    <source>
        <dbReference type="Proteomes" id="UP000887566"/>
    </source>
</evidence>
<feature type="domain" description="GH18" evidence="3">
    <location>
        <begin position="433"/>
        <end position="786"/>
    </location>
</feature>
<dbReference type="GO" id="GO:0008061">
    <property type="term" value="F:chitin binding"/>
    <property type="evidence" value="ECO:0007669"/>
    <property type="project" value="InterPro"/>
</dbReference>
<reference evidence="5" key="1">
    <citation type="submission" date="2022-11" db="UniProtKB">
        <authorList>
            <consortium name="WormBaseParasite"/>
        </authorList>
    </citation>
    <scope>IDENTIFICATION</scope>
</reference>
<dbReference type="GO" id="GO:0004568">
    <property type="term" value="F:chitinase activity"/>
    <property type="evidence" value="ECO:0007669"/>
    <property type="project" value="TreeGrafter"/>
</dbReference>
<evidence type="ECO:0000256" key="1">
    <source>
        <dbReference type="SAM" id="MobiDB-lite"/>
    </source>
</evidence>
<dbReference type="Pfam" id="PF00704">
    <property type="entry name" value="Glyco_hydro_18"/>
    <property type="match status" value="2"/>
</dbReference>
<dbReference type="InterPro" id="IPR029070">
    <property type="entry name" value="Chitinase_insertion_sf"/>
</dbReference>
<dbReference type="Proteomes" id="UP000887566">
    <property type="component" value="Unplaced"/>
</dbReference>
<accession>A0A914WKM2</accession>
<dbReference type="PANTHER" id="PTHR11177:SF317">
    <property type="entry name" value="CHITINASE 12-RELATED"/>
    <property type="match status" value="1"/>
</dbReference>
<dbReference type="WBParaSite" id="PSAMB.scaffold4137size15574.g23517.t1">
    <property type="protein sequence ID" value="PSAMB.scaffold4137size15574.g23517.t1"/>
    <property type="gene ID" value="PSAMB.scaffold4137size15574.g23517"/>
</dbReference>